<evidence type="ECO:0000256" key="1">
    <source>
        <dbReference type="ARBA" id="ARBA00022741"/>
    </source>
</evidence>
<dbReference type="Proteomes" id="UP000501602">
    <property type="component" value="Chromosome"/>
</dbReference>
<dbReference type="InterPro" id="IPR029000">
    <property type="entry name" value="Cyclophilin-like_dom_sf"/>
</dbReference>
<organism evidence="5 6">
    <name type="scientific">Ferrimonas lipolytica</name>
    <dbReference type="NCBI Taxonomy" id="2724191"/>
    <lineage>
        <taxon>Bacteria</taxon>
        <taxon>Pseudomonadati</taxon>
        <taxon>Pseudomonadota</taxon>
        <taxon>Gammaproteobacteria</taxon>
        <taxon>Alteromonadales</taxon>
        <taxon>Ferrimonadaceae</taxon>
        <taxon>Ferrimonas</taxon>
    </lineage>
</organism>
<dbReference type="SUPFAM" id="SSF50891">
    <property type="entry name" value="Cyclophilin-like"/>
    <property type="match status" value="1"/>
</dbReference>
<keyword evidence="3" id="KW-0067">ATP-binding</keyword>
<dbReference type="EMBL" id="CP051180">
    <property type="protein sequence ID" value="QIZ77135.1"/>
    <property type="molecule type" value="Genomic_DNA"/>
</dbReference>
<evidence type="ECO:0000313" key="6">
    <source>
        <dbReference type="Proteomes" id="UP000501602"/>
    </source>
</evidence>
<keyword evidence="6" id="KW-1185">Reference proteome</keyword>
<keyword evidence="1" id="KW-0547">Nucleotide-binding</keyword>
<evidence type="ECO:0000256" key="2">
    <source>
        <dbReference type="ARBA" id="ARBA00022801"/>
    </source>
</evidence>
<evidence type="ECO:0000256" key="3">
    <source>
        <dbReference type="ARBA" id="ARBA00022840"/>
    </source>
</evidence>
<proteinExistence type="predicted"/>
<dbReference type="PANTHER" id="PTHR34698:SF2">
    <property type="entry name" value="5-OXOPROLINASE SUBUNIT B"/>
    <property type="match status" value="1"/>
</dbReference>
<sequence length="215" mass="23621">MAEQALLLRWPNADALTQVRQLQLALNQCDWVIDVIAASTTLAIIGERHNGELSQLLQQWMAVNPIEKLAICATQHHALPVCYHPSLGLDLDKVAAATKLSVAQIIEYHHQTLYTVDSTAFSPGFAYLAGLHPSLQLPRRETPRLEVAAGSVAIAASHSAIYPQRSAAGWHIIGSCPEPLLNLTSMPPCRFQLGDTVSFEPISLQQYQQWSDSHD</sequence>
<dbReference type="Pfam" id="PF02682">
    <property type="entry name" value="CT_C_D"/>
    <property type="match status" value="1"/>
</dbReference>
<dbReference type="GO" id="GO:0016787">
    <property type="term" value="F:hydrolase activity"/>
    <property type="evidence" value="ECO:0007669"/>
    <property type="project" value="UniProtKB-KW"/>
</dbReference>
<dbReference type="GO" id="GO:0016740">
    <property type="term" value="F:transferase activity"/>
    <property type="evidence" value="ECO:0007669"/>
    <property type="project" value="UniProtKB-KW"/>
</dbReference>
<name>A0A6H1UDH3_9GAMM</name>
<gene>
    <name evidence="5" type="ORF">HER31_09755</name>
</gene>
<dbReference type="Gene3D" id="2.40.100.10">
    <property type="entry name" value="Cyclophilin-like"/>
    <property type="match status" value="1"/>
</dbReference>
<dbReference type="InterPro" id="IPR003833">
    <property type="entry name" value="CT_C_D"/>
</dbReference>
<dbReference type="RefSeq" id="WP_168660396.1">
    <property type="nucleotide sequence ID" value="NZ_CP051180.1"/>
</dbReference>
<dbReference type="InterPro" id="IPR010016">
    <property type="entry name" value="PxpB"/>
</dbReference>
<evidence type="ECO:0000259" key="4">
    <source>
        <dbReference type="SMART" id="SM00796"/>
    </source>
</evidence>
<dbReference type="GO" id="GO:0005524">
    <property type="term" value="F:ATP binding"/>
    <property type="evidence" value="ECO:0007669"/>
    <property type="project" value="UniProtKB-KW"/>
</dbReference>
<reference evidence="5 6" key="1">
    <citation type="submission" date="2020-04" db="EMBL/GenBank/DDBJ databases">
        <title>Ferrimonas sp. S7 isolated from sea water.</title>
        <authorList>
            <person name="Bae S.S."/>
            <person name="Baek K."/>
        </authorList>
    </citation>
    <scope>NUCLEOTIDE SEQUENCE [LARGE SCALE GENOMIC DNA]</scope>
    <source>
        <strain evidence="5 6">S7</strain>
    </source>
</reference>
<keyword evidence="5" id="KW-0808">Transferase</keyword>
<protein>
    <submittedName>
        <fullName evidence="5">Carboxyltransferase domain-containing protein</fullName>
    </submittedName>
</protein>
<accession>A0A6H1UDH3</accession>
<dbReference type="SMART" id="SM00796">
    <property type="entry name" value="AHS1"/>
    <property type="match status" value="1"/>
</dbReference>
<evidence type="ECO:0000313" key="5">
    <source>
        <dbReference type="EMBL" id="QIZ77135.1"/>
    </source>
</evidence>
<dbReference type="PANTHER" id="PTHR34698">
    <property type="entry name" value="5-OXOPROLINASE SUBUNIT B"/>
    <property type="match status" value="1"/>
</dbReference>
<dbReference type="AlphaFoldDB" id="A0A6H1UDH3"/>
<dbReference type="KEGG" id="fes:HER31_09755"/>
<feature type="domain" description="Carboxyltransferase" evidence="4">
    <location>
        <begin position="1"/>
        <end position="191"/>
    </location>
</feature>
<keyword evidence="2" id="KW-0378">Hydrolase</keyword>